<evidence type="ECO:0000313" key="2">
    <source>
        <dbReference type="Proteomes" id="UP000276133"/>
    </source>
</evidence>
<dbReference type="EMBL" id="REGN01007106">
    <property type="protein sequence ID" value="RNA07267.1"/>
    <property type="molecule type" value="Genomic_DNA"/>
</dbReference>
<dbReference type="AlphaFoldDB" id="A0A3M7Q748"/>
<evidence type="ECO:0000313" key="1">
    <source>
        <dbReference type="EMBL" id="RNA07267.1"/>
    </source>
</evidence>
<evidence type="ECO:0008006" key="3">
    <source>
        <dbReference type="Google" id="ProtNLM"/>
    </source>
</evidence>
<dbReference type="OrthoDB" id="119028at2759"/>
<sequence>MVHESHKKTRKIPIWEIIQTFECADEAEKSIGKEWSKCTKYVTDEGSKVPYRCNRTKKRGKQCSAKMCLLYHCHNQKVTLFKNEAEHDHNNSSVKRGIDENAKVIINELLSDGIICFTFICSKYE</sequence>
<organism evidence="1 2">
    <name type="scientific">Brachionus plicatilis</name>
    <name type="common">Marine rotifer</name>
    <name type="synonym">Brachionus muelleri</name>
    <dbReference type="NCBI Taxonomy" id="10195"/>
    <lineage>
        <taxon>Eukaryota</taxon>
        <taxon>Metazoa</taxon>
        <taxon>Spiralia</taxon>
        <taxon>Gnathifera</taxon>
        <taxon>Rotifera</taxon>
        <taxon>Eurotatoria</taxon>
        <taxon>Monogononta</taxon>
        <taxon>Pseudotrocha</taxon>
        <taxon>Ploima</taxon>
        <taxon>Brachionidae</taxon>
        <taxon>Brachionus</taxon>
    </lineage>
</organism>
<dbReference type="Proteomes" id="UP000276133">
    <property type="component" value="Unassembled WGS sequence"/>
</dbReference>
<name>A0A3M7Q748_BRAPC</name>
<comment type="caution">
    <text evidence="1">The sequence shown here is derived from an EMBL/GenBank/DDBJ whole genome shotgun (WGS) entry which is preliminary data.</text>
</comment>
<proteinExistence type="predicted"/>
<gene>
    <name evidence="1" type="ORF">BpHYR1_041335</name>
</gene>
<accession>A0A3M7Q748</accession>
<protein>
    <recommendedName>
        <fullName evidence="3">FAR1 domain-containing protein</fullName>
    </recommendedName>
</protein>
<reference evidence="1 2" key="1">
    <citation type="journal article" date="2018" name="Sci. Rep.">
        <title>Genomic signatures of local adaptation to the degree of environmental predictability in rotifers.</title>
        <authorList>
            <person name="Franch-Gras L."/>
            <person name="Hahn C."/>
            <person name="Garcia-Roger E.M."/>
            <person name="Carmona M.J."/>
            <person name="Serra M."/>
            <person name="Gomez A."/>
        </authorList>
    </citation>
    <scope>NUCLEOTIDE SEQUENCE [LARGE SCALE GENOMIC DNA]</scope>
    <source>
        <strain evidence="1">HYR1</strain>
    </source>
</reference>
<keyword evidence="2" id="KW-1185">Reference proteome</keyword>